<dbReference type="Gene3D" id="3.90.1010.20">
    <property type="match status" value="1"/>
</dbReference>
<keyword evidence="2" id="KW-0732">Signal</keyword>
<evidence type="ECO:0000313" key="4">
    <source>
        <dbReference type="EMBL" id="MDN4473546.1"/>
    </source>
</evidence>
<feature type="chain" id="PRO_5046155908" evidence="2">
    <location>
        <begin position="25"/>
        <end position="158"/>
    </location>
</feature>
<comment type="caution">
    <text evidence="4">The sequence shown here is derived from an EMBL/GenBank/DDBJ whole genome shotgun (WGS) entry which is preliminary data.</text>
</comment>
<name>A0ABT8G322_9MICO</name>
<reference evidence="4" key="1">
    <citation type="submission" date="2023-06" db="EMBL/GenBank/DDBJ databases">
        <title>SYSU T00b26.</title>
        <authorList>
            <person name="Gao L."/>
            <person name="Fang B.-Z."/>
            <person name="Li W.-J."/>
        </authorList>
    </citation>
    <scope>NUCLEOTIDE SEQUENCE</scope>
    <source>
        <strain evidence="4">SYSU T00b26</strain>
    </source>
</reference>
<feature type="domain" description="FMN-binding" evidence="3">
    <location>
        <begin position="78"/>
        <end position="156"/>
    </location>
</feature>
<feature type="compositionally biased region" description="Gly residues" evidence="1">
    <location>
        <begin position="58"/>
        <end position="70"/>
    </location>
</feature>
<proteinExistence type="predicted"/>
<feature type="compositionally biased region" description="Low complexity" evidence="1">
    <location>
        <begin position="46"/>
        <end position="57"/>
    </location>
</feature>
<gene>
    <name evidence="4" type="ORF">QQX04_11135</name>
</gene>
<evidence type="ECO:0000259" key="3">
    <source>
        <dbReference type="SMART" id="SM00900"/>
    </source>
</evidence>
<organism evidence="4 5">
    <name type="scientific">Demequina zhanjiangensis</name>
    <dbReference type="NCBI Taxonomy" id="3051659"/>
    <lineage>
        <taxon>Bacteria</taxon>
        <taxon>Bacillati</taxon>
        <taxon>Actinomycetota</taxon>
        <taxon>Actinomycetes</taxon>
        <taxon>Micrococcales</taxon>
        <taxon>Demequinaceae</taxon>
        <taxon>Demequina</taxon>
    </lineage>
</organism>
<dbReference type="RefSeq" id="WP_301129178.1">
    <property type="nucleotide sequence ID" value="NZ_JAUHPV010000006.1"/>
</dbReference>
<dbReference type="Pfam" id="PF04205">
    <property type="entry name" value="FMN_bind"/>
    <property type="match status" value="1"/>
</dbReference>
<dbReference type="Proteomes" id="UP001172738">
    <property type="component" value="Unassembled WGS sequence"/>
</dbReference>
<dbReference type="SMART" id="SM00900">
    <property type="entry name" value="FMN_bind"/>
    <property type="match status" value="1"/>
</dbReference>
<dbReference type="EMBL" id="JAUHPV010000006">
    <property type="protein sequence ID" value="MDN4473546.1"/>
    <property type="molecule type" value="Genomic_DNA"/>
</dbReference>
<dbReference type="InterPro" id="IPR007329">
    <property type="entry name" value="FMN-bd"/>
</dbReference>
<sequence>MRASRTAVVVAGSAAILGVGYATAPKDLPTLDLAEPGDSGSGDAGSGEATDPGDTADAGGGGSAGSGSGTFDGPVVTNIRGDFQARIVVEGGTVVSVEALAAGTSAAESQIINSEAIPALTQRVLEAQDWDVDAYSGASYTSPGFLESVQGAFEEAGL</sequence>
<evidence type="ECO:0000256" key="2">
    <source>
        <dbReference type="SAM" id="SignalP"/>
    </source>
</evidence>
<evidence type="ECO:0000256" key="1">
    <source>
        <dbReference type="SAM" id="MobiDB-lite"/>
    </source>
</evidence>
<feature type="region of interest" description="Disordered" evidence="1">
    <location>
        <begin position="30"/>
        <end position="75"/>
    </location>
</feature>
<protein>
    <submittedName>
        <fullName evidence="4">FMN-binding protein</fullName>
    </submittedName>
</protein>
<accession>A0ABT8G322</accession>
<keyword evidence="5" id="KW-1185">Reference proteome</keyword>
<feature type="signal peptide" evidence="2">
    <location>
        <begin position="1"/>
        <end position="24"/>
    </location>
</feature>
<evidence type="ECO:0000313" key="5">
    <source>
        <dbReference type="Proteomes" id="UP001172738"/>
    </source>
</evidence>